<reference evidence="6 7" key="1">
    <citation type="journal article" date="2010" name="DNA Res.">
        <title>Bacterial lifestyle in a deep-sea hydrothermal vent chimney revealed by the genome sequence of the thermophilic bacterium Deferribacter desulfuricans SSM1.</title>
        <authorList>
            <person name="Takaki Y."/>
            <person name="Shimamura S."/>
            <person name="Nakagawa S."/>
            <person name="Fukuhara Y."/>
            <person name="Horikawa H."/>
            <person name="Ankai A."/>
            <person name="Harada T."/>
            <person name="Hosoyama A."/>
            <person name="Oguchi A."/>
            <person name="Fukui S."/>
            <person name="Fujita N."/>
            <person name="Takami H."/>
            <person name="Takai K."/>
        </authorList>
    </citation>
    <scope>NUCLEOTIDE SEQUENCE [LARGE SCALE GENOMIC DNA]</scope>
    <source>
        <strain evidence="7">DSM 14783 / JCM 11476 / NBRC 101012 / SSM1</strain>
    </source>
</reference>
<dbReference type="PANTHER" id="PTHR42792">
    <property type="entry name" value="FLAGELLIN"/>
    <property type="match status" value="1"/>
</dbReference>
<evidence type="ECO:0000256" key="3">
    <source>
        <dbReference type="RuleBase" id="RU362073"/>
    </source>
</evidence>
<dbReference type="KEGG" id="ddf:DEFDS_2144"/>
<dbReference type="InterPro" id="IPR001029">
    <property type="entry name" value="Flagellin_N"/>
</dbReference>
<evidence type="ECO:0000313" key="6">
    <source>
        <dbReference type="EMBL" id="BAI81591.1"/>
    </source>
</evidence>
<evidence type="ECO:0000313" key="7">
    <source>
        <dbReference type="Proteomes" id="UP000001520"/>
    </source>
</evidence>
<keyword evidence="7" id="KW-1185">Reference proteome</keyword>
<gene>
    <name evidence="6" type="ordered locus">DEFDS_2144</name>
</gene>
<evidence type="ECO:0000259" key="5">
    <source>
        <dbReference type="Pfam" id="PF00700"/>
    </source>
</evidence>
<dbReference type="PANTHER" id="PTHR42792:SF1">
    <property type="entry name" value="FLAGELLAR HOOK-ASSOCIATED PROTEIN 3"/>
    <property type="match status" value="1"/>
</dbReference>
<evidence type="ECO:0000259" key="4">
    <source>
        <dbReference type="Pfam" id="PF00669"/>
    </source>
</evidence>
<comment type="similarity">
    <text evidence="1 3">Belongs to the bacterial flagellin family.</text>
</comment>
<comment type="subcellular location">
    <subcellularLocation>
        <location evidence="3">Secreted</location>
    </subcellularLocation>
    <subcellularLocation>
        <location evidence="3">Bacterial flagellum</location>
    </subcellularLocation>
</comment>
<dbReference type="Pfam" id="PF00669">
    <property type="entry name" value="Flagellin_N"/>
    <property type="match status" value="1"/>
</dbReference>
<dbReference type="InterPro" id="IPR001492">
    <property type="entry name" value="Flagellin"/>
</dbReference>
<evidence type="ECO:0000256" key="1">
    <source>
        <dbReference type="ARBA" id="ARBA00005709"/>
    </source>
</evidence>
<name>D3PA51_DEFDS</name>
<dbReference type="HOGENOM" id="CLU_262793_0_0_0"/>
<dbReference type="GO" id="GO:0005576">
    <property type="term" value="C:extracellular region"/>
    <property type="evidence" value="ECO:0007669"/>
    <property type="project" value="UniProtKB-SubCell"/>
</dbReference>
<feature type="domain" description="Flagellin C-terminal" evidence="5">
    <location>
        <begin position="1083"/>
        <end position="1167"/>
    </location>
</feature>
<evidence type="ECO:0000256" key="2">
    <source>
        <dbReference type="ARBA" id="ARBA00023143"/>
    </source>
</evidence>
<dbReference type="GO" id="GO:0009288">
    <property type="term" value="C:bacterial-type flagellum"/>
    <property type="evidence" value="ECO:0007669"/>
    <property type="project" value="UniProtKB-SubCell"/>
</dbReference>
<sequence length="1168" mass="128935">MRVTFNTLYIKNQNNIRKSLERMTLANDKVNKGRNLLAPESDPVYYASAINIQRMIDEMDQFKRNADNALTWITNEDNELQNASSLISKAKNEYALAGLNDSQNETSRKALAGDVKNILDSMVSIGNANYFGRYIFAGYKTDTKPFSYDDKEIKGVSVDSGSQGVEIIKKRTFADLKELDEGNYTVDIQKVNGSADLIKVILYDSSGNKVFIDSNSSDESAKNGNITTTEMTVKYEPGKVINLGVGFGIKLSEEDFSKFQGAKISFNYKPGDDIRYHGDEEKINAKIGYSQDVTLNLTGKDVFLATNRVLKGTGFNTINGLPITETAKFLDIDNINISEADYIEVSGTDHLGMPVGVAKLWSSSSVDLDMTTATEEERSIIVGYGGYSEKIILDQKAYQDIESVVDTINNKLSEDLKNYVKAYADGDKILLATTEAGAYVRLTVEGSQNNKLGFEDPNNNGFVAFGKSRRFFVGYDDFKDFDSTNYQSPMVNVLDNVSGNNLKLLINGVETVFSTGSDIDTTKLNIENALKIKGLLKNIKVNVNVGSNSGYKITLEYLNVDKGNDVYFDTAIYDSSDALIGHAFTTPRGDTYPSYEGSKSVGDFLKFIEDLYDNTVDAYIDNGQLVVKDLRDGKSRLTLKLNESNTGIGYPEVNKNVVFTGKYTGGVDTSWHFEYDSSNDILKVTSGGSTIKEINNFKANYSDKEVDLGYGVKILINSNSLTSDNVFDLDLKANSNLNFGDMNIIQDGKNVNVFKTLKNLYDALNLNIAQGGIGAPSAWRDENFKSTANPFLDGEFRGNYNDKWVYQVESLDNKNELYLQNELTYSVNAPTDFSNPINFKLNLKTDSGLKSKTFNINSSNIDSFINTLNQDDFLIQYGIKATYYEQNNKIVFHSGKGTQEISVTTNDNNTADQFFGDTNYINTVFGQKDATIDLSDYPNENVILRIYDNNGSEHNISIKAKKYSSIGELKSAIQSELDANSISVTVGNVGNRLVLTGSGSFSNLHVSGDYEGILGFYKAGDEVKIKVSSEPTGELINEITLDTAGEAYDVADGVKLGFDKGNLYATDSFTATVGSGIDYELPILDRAETQIGEALTIVGTRQNRVDSVINFHTTFTTSNEEIKAKYLGSREVDMTDAITQLQLAQQAYQAALAATSRLLQISILDFLR</sequence>
<dbReference type="eggNOG" id="COG1344">
    <property type="taxonomic scope" value="Bacteria"/>
</dbReference>
<dbReference type="RefSeq" id="WP_013008836.1">
    <property type="nucleotide sequence ID" value="NC_013939.1"/>
</dbReference>
<dbReference type="Pfam" id="PF00700">
    <property type="entry name" value="Flagellin_C"/>
    <property type="match status" value="1"/>
</dbReference>
<dbReference type="EMBL" id="AP011529">
    <property type="protein sequence ID" value="BAI81591.1"/>
    <property type="molecule type" value="Genomic_DNA"/>
</dbReference>
<dbReference type="Gene3D" id="1.20.1330.10">
    <property type="entry name" value="f41 fragment of flagellin, N-terminal domain"/>
    <property type="match status" value="2"/>
</dbReference>
<dbReference type="AlphaFoldDB" id="D3PA51"/>
<protein>
    <recommendedName>
        <fullName evidence="3">Flagellin</fullName>
    </recommendedName>
</protein>
<dbReference type="STRING" id="639282.DEFDS_2144"/>
<dbReference type="InterPro" id="IPR046358">
    <property type="entry name" value="Flagellin_C"/>
</dbReference>
<organism evidence="6 7">
    <name type="scientific">Deferribacter desulfuricans (strain DSM 14783 / JCM 11476 / NBRC 101012 / SSM1)</name>
    <dbReference type="NCBI Taxonomy" id="639282"/>
    <lineage>
        <taxon>Bacteria</taxon>
        <taxon>Pseudomonadati</taxon>
        <taxon>Deferribacterota</taxon>
        <taxon>Deferribacteres</taxon>
        <taxon>Deferribacterales</taxon>
        <taxon>Deferribacteraceae</taxon>
        <taxon>Deferribacter</taxon>
    </lineage>
</organism>
<keyword evidence="3" id="KW-0964">Secreted</keyword>
<dbReference type="GO" id="GO:0005198">
    <property type="term" value="F:structural molecule activity"/>
    <property type="evidence" value="ECO:0007669"/>
    <property type="project" value="UniProtKB-UniRule"/>
</dbReference>
<comment type="function">
    <text evidence="3">Flagellin is the subunit protein which polymerizes to form the filaments of bacterial flagella.</text>
</comment>
<feature type="domain" description="Flagellin N-terminal" evidence="4">
    <location>
        <begin position="6"/>
        <end position="141"/>
    </location>
</feature>
<dbReference type="OrthoDB" id="9758307at2"/>
<dbReference type="SUPFAM" id="SSF64518">
    <property type="entry name" value="Phase 1 flagellin"/>
    <property type="match status" value="1"/>
</dbReference>
<dbReference type="Proteomes" id="UP000001520">
    <property type="component" value="Chromosome"/>
</dbReference>
<accession>D3PA51</accession>
<proteinExistence type="inferred from homology"/>
<keyword evidence="2 3" id="KW-0975">Bacterial flagellum</keyword>